<protein>
    <submittedName>
        <fullName evidence="2">IS3 family transposase</fullName>
    </submittedName>
</protein>
<dbReference type="PANTHER" id="PTHR46889">
    <property type="entry name" value="TRANSPOSASE INSF FOR INSERTION SEQUENCE IS3B-RELATED"/>
    <property type="match status" value="1"/>
</dbReference>
<gene>
    <name evidence="2" type="ORF">EHQ24_01580</name>
</gene>
<dbReference type="InterPro" id="IPR001584">
    <property type="entry name" value="Integrase_cat-core"/>
</dbReference>
<evidence type="ECO:0000313" key="2">
    <source>
        <dbReference type="EMBL" id="TGK87952.1"/>
    </source>
</evidence>
<proteinExistence type="predicted"/>
<dbReference type="Gene3D" id="3.30.420.10">
    <property type="entry name" value="Ribonuclease H-like superfamily/Ribonuclease H"/>
    <property type="match status" value="1"/>
</dbReference>
<dbReference type="PANTHER" id="PTHR46889:SF4">
    <property type="entry name" value="TRANSPOSASE INSO FOR INSERTION SEQUENCE ELEMENT IS911B-RELATED"/>
    <property type="match status" value="1"/>
</dbReference>
<accession>A0A4R9IHK0</accession>
<dbReference type="SUPFAM" id="SSF53098">
    <property type="entry name" value="Ribonuclease H-like"/>
    <property type="match status" value="1"/>
</dbReference>
<dbReference type="Pfam" id="PF00665">
    <property type="entry name" value="rve"/>
    <property type="match status" value="1"/>
</dbReference>
<dbReference type="Pfam" id="PF13333">
    <property type="entry name" value="rve_2"/>
    <property type="match status" value="1"/>
</dbReference>
<organism evidence="2 3">
    <name type="scientific">Leptospira noumeaensis</name>
    <dbReference type="NCBI Taxonomy" id="2484964"/>
    <lineage>
        <taxon>Bacteria</taxon>
        <taxon>Pseudomonadati</taxon>
        <taxon>Spirochaetota</taxon>
        <taxon>Spirochaetia</taxon>
        <taxon>Leptospirales</taxon>
        <taxon>Leptospiraceae</taxon>
        <taxon>Leptospira</taxon>
    </lineage>
</organism>
<dbReference type="GO" id="GO:0003676">
    <property type="term" value="F:nucleic acid binding"/>
    <property type="evidence" value="ECO:0007669"/>
    <property type="project" value="InterPro"/>
</dbReference>
<dbReference type="OrthoDB" id="9813957at2"/>
<name>A0A4R9IHK0_9LEPT</name>
<reference evidence="2" key="1">
    <citation type="journal article" date="2019" name="PLoS Negl. Trop. Dis.">
        <title>Revisiting the worldwide diversity of Leptospira species in the environment.</title>
        <authorList>
            <person name="Vincent A.T."/>
            <person name="Schiettekatte O."/>
            <person name="Bourhy P."/>
            <person name="Veyrier F.J."/>
            <person name="Picardeau M."/>
        </authorList>
    </citation>
    <scope>NUCLEOTIDE SEQUENCE [LARGE SCALE GENOMIC DNA]</scope>
    <source>
        <strain evidence="2">201800287</strain>
    </source>
</reference>
<dbReference type="InterPro" id="IPR012337">
    <property type="entry name" value="RNaseH-like_sf"/>
</dbReference>
<dbReference type="InterPro" id="IPR048020">
    <property type="entry name" value="Transpos_IS3"/>
</dbReference>
<dbReference type="EMBL" id="RQFK01000007">
    <property type="protein sequence ID" value="TGK87952.1"/>
    <property type="molecule type" value="Genomic_DNA"/>
</dbReference>
<dbReference type="Pfam" id="PF13276">
    <property type="entry name" value="HTH_21"/>
    <property type="match status" value="1"/>
</dbReference>
<dbReference type="Proteomes" id="UP000298009">
    <property type="component" value="Unassembled WGS sequence"/>
</dbReference>
<dbReference type="GO" id="GO:0015074">
    <property type="term" value="P:DNA integration"/>
    <property type="evidence" value="ECO:0007669"/>
    <property type="project" value="InterPro"/>
</dbReference>
<evidence type="ECO:0000313" key="3">
    <source>
        <dbReference type="Proteomes" id="UP000298009"/>
    </source>
</evidence>
<dbReference type="PROSITE" id="PS50994">
    <property type="entry name" value="INTEGRASE"/>
    <property type="match status" value="1"/>
</dbReference>
<keyword evidence="3" id="KW-1185">Reference proteome</keyword>
<dbReference type="RefSeq" id="WP_135599946.1">
    <property type="nucleotide sequence ID" value="NZ_RQFK01000007.1"/>
</dbReference>
<evidence type="ECO:0000259" key="1">
    <source>
        <dbReference type="PROSITE" id="PS50994"/>
    </source>
</evidence>
<dbReference type="InterPro" id="IPR050900">
    <property type="entry name" value="Transposase_IS3/IS150/IS904"/>
</dbReference>
<sequence>MKKVNRHFHKGLTTKIGKYQFIKDNKSCFKVVKMCKALEVSKSGFYNWKNRKLSRRKVFNLLLLTEIKQIHTESFEIYGSPKIHKILLSKGYLCNKKLVERLMKITNLRSKTVKKFHPTTTKSNHGKSISPNLLKRNFTSKMPGCVWCSDITYLEINGRWFYLTTIIDLYNREIVGWELSESLETNSLISCLDKAVKLHKPKRNCIFHSDRGIQYASKEFRMKLNDNKMKQSMSRKGDCWDNAVSESFFKTLKSELIRHVKFKSIEEAKKNLFFYIEIFYNRKRIHSTLGFTSPIAFRKLYEKRCA</sequence>
<dbReference type="AlphaFoldDB" id="A0A4R9IHK0"/>
<comment type="caution">
    <text evidence="2">The sequence shown here is derived from an EMBL/GenBank/DDBJ whole genome shotgun (WGS) entry which is preliminary data.</text>
</comment>
<dbReference type="NCBIfam" id="NF033516">
    <property type="entry name" value="transpos_IS3"/>
    <property type="match status" value="1"/>
</dbReference>
<dbReference type="InterPro" id="IPR036397">
    <property type="entry name" value="RNaseH_sf"/>
</dbReference>
<feature type="domain" description="Integrase catalytic" evidence="1">
    <location>
        <begin position="139"/>
        <end position="302"/>
    </location>
</feature>
<dbReference type="InterPro" id="IPR025948">
    <property type="entry name" value="HTH-like_dom"/>
</dbReference>